<dbReference type="InterPro" id="IPR010071">
    <property type="entry name" value="AA_adenyl_dom"/>
</dbReference>
<dbReference type="Pfam" id="PF13193">
    <property type="entry name" value="AMP-binding_C"/>
    <property type="match status" value="1"/>
</dbReference>
<dbReference type="Gene3D" id="2.30.38.10">
    <property type="entry name" value="Luciferase, Domain 3"/>
    <property type="match status" value="1"/>
</dbReference>
<dbReference type="InterPro" id="IPR025110">
    <property type="entry name" value="AMP-bd_C"/>
</dbReference>
<dbReference type="CDD" id="cd05931">
    <property type="entry name" value="FAAL"/>
    <property type="match status" value="1"/>
</dbReference>
<dbReference type="InterPro" id="IPR001242">
    <property type="entry name" value="Condensation_dom"/>
</dbReference>
<proteinExistence type="predicted"/>
<feature type="domain" description="Carrier" evidence="7">
    <location>
        <begin position="612"/>
        <end position="687"/>
    </location>
</feature>
<dbReference type="InterPro" id="IPR020845">
    <property type="entry name" value="AMP-binding_CS"/>
</dbReference>
<dbReference type="Gene3D" id="3.30.559.30">
    <property type="entry name" value="Nonribosomal peptide synthetase, condensation domain"/>
    <property type="match status" value="1"/>
</dbReference>
<evidence type="ECO:0000313" key="8">
    <source>
        <dbReference type="EMBL" id="MDR6534614.1"/>
    </source>
</evidence>
<dbReference type="Gene3D" id="3.40.50.12780">
    <property type="entry name" value="N-terminal domain of ligase-like"/>
    <property type="match status" value="1"/>
</dbReference>
<sequence>MFNPPSLECISPTATGLSQDTLAFVFEAQSGARPSHLAYAFLAEDLSPAQQTSYAELHGETHRLAAWLSAETRPGDRVLLAFPPGLDFVRVFWACLLSGRVAVPVPSPDPIRLHHAAPRLRSVIADSRATLVLTSAALLDAAAAALDPATFAMARWAALPDASALEAASPGGFIPPAIEPHSLAYLQYTSGSTSAPRGVRLSHANVLANVRALIAAGHGNPESRALSWLPHFHDYGLAFGVLAPVVAGASGYLMSPLSFLRRPLRWLDAVEKHRITHTGAPDSAFAACLLALGDKPLGARLDSLVSLNCGAEPIKAETVERVLEVFGAAGMGPRVFAPSYGLAEAVLGVSAAGPSGPPRIVSADPAALVSHRFLPLPEGSPQARRLVGCGQPMQHTEILIVDEGRRCAERAVGEIWVRSPGVGGGYWMQPEASEAAFGGHLDDGSGPWLRTGDLGFLDQGELFVTGRLKDLVIVNGENHYPQDLEWSAERAHPSLRLGHGAAFAVDTPAGEGVVLALEIDRRAEAKLDAEAVFRAVRRAIAVEHGLPVHAVALLRAGTLPRTSSGKVQRHRCREAFLAGELALAAPLDTGSQYAPDESPEEDERRERLGQVLPRDEREQAVWDIWCEVLGTRAFGVHESFFELGGNSLRMTQVLSRVSARFGAALPLVELFEHASVAAMAAAVARELKNGAAAARAAQADPARIRPVARGAPLPASLSQRRMWVIQRFDPASTAYNVPMAIRLRGALDASLCQQALDAMVRRHEGLRTCFVMGEHEPMQQIAPTLAVPLEQIDLGHLPERERHAQARALLAERAAQPFDLSQAPLHRPTLIRFDARDHVLFWTLHHAITDNWASALLMRETLAAYGALAAGREPLAAPPAIGYADYAAWERSPEAVEARRHHLDYWLDRLRGLPDLDLPTDFPRPDKASHRGGRVSAPLPPRLREAMHAFGGREAVTPFVVYLSAFALMLSRRAKSEDIAIGTPIANRHRFATEPLVGTLVNTLVMRTDLAGDPSFTQLVHRVRRDALEAYAHQDAPFDELIDALGHDRTLHPEGPVRVLFNVLNAPVGDSELFGLEIDEFDFERVAAQFDLSMHIDTEFTHRIHLEYASDLYSEASAARMLESYLSLVERLLAQPERRISEHEMLSPAELNLLRHGWNGRRSPLPARQLVHDYLDLGAAEVRERVAVVDAAGRMLRYGELEARSNQLAHALRLRGIARGQRIGLCIARSPDMLIAQLGVMKAGAAYVPLDPDYPADRLRFMAVDADLSAVLAQQGTQGILEGLAIPTIAIDDKRLAAGQPAHPLAPDAALDATPLDEAYLIYTSGSTGQPKGVRVPHRGVVNFLAGMVKMPGLSAEDCVLAITSPSFDPSVLDLLLPLVVRAKVVIASQEQVHDPAALRRLLEIWEVTLLQATPSGWRALIETGWAGTPRFRALIGGESLPPVLAEQLMARSAELWNIYGPTETTVWATAWKVHSPRKAIAVGQPIDNVTVWVLDAHGHACPIGVPGELYVGGAGVTLGYHQRDELTAERFVPDPFGDELDARLYRTGDLGRWRHDGQLELLGRADHQVKLRGFRVEMGEIESALLDHPELAHCVAVTRAEREEDVRLVAYFVARGPVPPAPPTLREHLSTRLPHYMIPQHFVALDTMPMLPNGKVDRAALPAPMMDVVLADGRSYVAPSTQGEQIIASVWSELLGVEEIGRTDNFFDLGGHSLLAMRAVSAIESMLGWKIAPRRLIYESLQQIAREENLQAR</sequence>
<evidence type="ECO:0000259" key="7">
    <source>
        <dbReference type="PROSITE" id="PS50075"/>
    </source>
</evidence>
<keyword evidence="4" id="KW-0276">Fatty acid metabolism</keyword>
<dbReference type="InterPro" id="IPR040097">
    <property type="entry name" value="FAAL/FAAC"/>
</dbReference>
<dbReference type="InterPro" id="IPR036736">
    <property type="entry name" value="ACP-like_sf"/>
</dbReference>
<evidence type="ECO:0000256" key="4">
    <source>
        <dbReference type="ARBA" id="ARBA00022832"/>
    </source>
</evidence>
<dbReference type="Gene3D" id="3.30.559.10">
    <property type="entry name" value="Chloramphenicol acetyltransferase-like domain"/>
    <property type="match status" value="1"/>
</dbReference>
<evidence type="ECO:0000313" key="9">
    <source>
        <dbReference type="Proteomes" id="UP001184230"/>
    </source>
</evidence>
<dbReference type="CDD" id="cd19531">
    <property type="entry name" value="LCL_NRPS-like"/>
    <property type="match status" value="1"/>
</dbReference>
<keyword evidence="2" id="KW-0596">Phosphopantetheine</keyword>
<accession>A0ABU1N849</accession>
<comment type="caution">
    <text evidence="8">The sequence shown here is derived from an EMBL/GenBank/DDBJ whole genome shotgun (WGS) entry which is preliminary data.</text>
</comment>
<dbReference type="Pfam" id="PF23024">
    <property type="entry name" value="AMP-dom_DIP2-like"/>
    <property type="match status" value="1"/>
</dbReference>
<dbReference type="InterPro" id="IPR042099">
    <property type="entry name" value="ANL_N_sf"/>
</dbReference>
<dbReference type="CDD" id="cd05930">
    <property type="entry name" value="A_NRPS"/>
    <property type="match status" value="1"/>
</dbReference>
<protein>
    <submittedName>
        <fullName evidence="8">Amino acid adenylation domain-containing protein</fullName>
    </submittedName>
</protein>
<dbReference type="EMBL" id="JAVDRF010000001">
    <property type="protein sequence ID" value="MDR6534614.1"/>
    <property type="molecule type" value="Genomic_DNA"/>
</dbReference>
<dbReference type="Pfam" id="PF00501">
    <property type="entry name" value="AMP-binding"/>
    <property type="match status" value="2"/>
</dbReference>
<comment type="cofactor">
    <cofactor evidence="1">
        <name>pantetheine 4'-phosphate</name>
        <dbReference type="ChEBI" id="CHEBI:47942"/>
    </cofactor>
</comment>
<evidence type="ECO:0000256" key="3">
    <source>
        <dbReference type="ARBA" id="ARBA00022553"/>
    </source>
</evidence>
<dbReference type="SUPFAM" id="SSF47336">
    <property type="entry name" value="ACP-like"/>
    <property type="match status" value="2"/>
</dbReference>
<dbReference type="Pfam" id="PF00550">
    <property type="entry name" value="PP-binding"/>
    <property type="match status" value="2"/>
</dbReference>
<organism evidence="8 9">
    <name type="scientific">Variovorax soli</name>
    <dbReference type="NCBI Taxonomy" id="376815"/>
    <lineage>
        <taxon>Bacteria</taxon>
        <taxon>Pseudomonadati</taxon>
        <taxon>Pseudomonadota</taxon>
        <taxon>Betaproteobacteria</taxon>
        <taxon>Burkholderiales</taxon>
        <taxon>Comamonadaceae</taxon>
        <taxon>Variovorax</taxon>
    </lineage>
</organism>
<dbReference type="NCBIfam" id="TIGR01733">
    <property type="entry name" value="AA-adenyl-dom"/>
    <property type="match status" value="1"/>
</dbReference>
<dbReference type="Gene3D" id="3.30.300.30">
    <property type="match status" value="2"/>
</dbReference>
<keyword evidence="9" id="KW-1185">Reference proteome</keyword>
<name>A0ABU1N849_9BURK</name>
<dbReference type="InterPro" id="IPR020806">
    <property type="entry name" value="PKS_PP-bd"/>
</dbReference>
<evidence type="ECO:0000256" key="5">
    <source>
        <dbReference type="ARBA" id="ARBA00023098"/>
    </source>
</evidence>
<feature type="domain" description="Carrier" evidence="7">
    <location>
        <begin position="1679"/>
        <end position="1754"/>
    </location>
</feature>
<keyword evidence="3" id="KW-0597">Phosphoprotein</keyword>
<dbReference type="PANTHER" id="PTHR45527">
    <property type="entry name" value="NONRIBOSOMAL PEPTIDE SYNTHETASE"/>
    <property type="match status" value="1"/>
</dbReference>
<dbReference type="SMART" id="SM00823">
    <property type="entry name" value="PKS_PP"/>
    <property type="match status" value="1"/>
</dbReference>
<dbReference type="PROSITE" id="PS50075">
    <property type="entry name" value="CARRIER"/>
    <property type="match status" value="2"/>
</dbReference>
<keyword evidence="5" id="KW-0443">Lipid metabolism</keyword>
<dbReference type="PANTHER" id="PTHR45527:SF1">
    <property type="entry name" value="FATTY ACID SYNTHASE"/>
    <property type="match status" value="1"/>
</dbReference>
<gene>
    <name evidence="8" type="ORF">J2739_000374</name>
</gene>
<dbReference type="RefSeq" id="WP_309898000.1">
    <property type="nucleotide sequence ID" value="NZ_JAVDRF010000001.1"/>
</dbReference>
<dbReference type="PROSITE" id="PS00012">
    <property type="entry name" value="PHOSPHOPANTETHEINE"/>
    <property type="match status" value="2"/>
</dbReference>
<reference evidence="8 9" key="1">
    <citation type="submission" date="2023-07" db="EMBL/GenBank/DDBJ databases">
        <title>Sorghum-associated microbial communities from plants grown in Nebraska, USA.</title>
        <authorList>
            <person name="Schachtman D."/>
        </authorList>
    </citation>
    <scope>NUCLEOTIDE SEQUENCE [LARGE SCALE GENOMIC DNA]</scope>
    <source>
        <strain evidence="8 9">DS1781</strain>
    </source>
</reference>
<dbReference type="Gene3D" id="3.40.50.980">
    <property type="match status" value="2"/>
</dbReference>
<dbReference type="InterPro" id="IPR009081">
    <property type="entry name" value="PP-bd_ACP"/>
</dbReference>
<dbReference type="Gene3D" id="1.10.1200.10">
    <property type="entry name" value="ACP-like"/>
    <property type="match status" value="2"/>
</dbReference>
<feature type="region of interest" description="Disordered" evidence="6">
    <location>
        <begin position="588"/>
        <end position="607"/>
    </location>
</feature>
<dbReference type="Proteomes" id="UP001184230">
    <property type="component" value="Unassembled WGS sequence"/>
</dbReference>
<dbReference type="InterPro" id="IPR023213">
    <property type="entry name" value="CAT-like_dom_sf"/>
</dbReference>
<dbReference type="InterPro" id="IPR000873">
    <property type="entry name" value="AMP-dep_synth/lig_dom"/>
</dbReference>
<dbReference type="InterPro" id="IPR006162">
    <property type="entry name" value="Ppantetheine_attach_site"/>
</dbReference>
<dbReference type="PROSITE" id="PS00455">
    <property type="entry name" value="AMP_BINDING"/>
    <property type="match status" value="2"/>
</dbReference>
<dbReference type="InterPro" id="IPR045851">
    <property type="entry name" value="AMP-bd_C_sf"/>
</dbReference>
<dbReference type="SUPFAM" id="SSF52777">
    <property type="entry name" value="CoA-dependent acyltransferases"/>
    <property type="match status" value="2"/>
</dbReference>
<dbReference type="Pfam" id="PF00668">
    <property type="entry name" value="Condensation"/>
    <property type="match status" value="1"/>
</dbReference>
<dbReference type="SUPFAM" id="SSF56801">
    <property type="entry name" value="Acetyl-CoA synthetase-like"/>
    <property type="match status" value="2"/>
</dbReference>
<evidence type="ECO:0000256" key="6">
    <source>
        <dbReference type="SAM" id="MobiDB-lite"/>
    </source>
</evidence>
<evidence type="ECO:0000256" key="1">
    <source>
        <dbReference type="ARBA" id="ARBA00001957"/>
    </source>
</evidence>
<evidence type="ECO:0000256" key="2">
    <source>
        <dbReference type="ARBA" id="ARBA00022450"/>
    </source>
</evidence>